<dbReference type="SUPFAM" id="SSF52833">
    <property type="entry name" value="Thioredoxin-like"/>
    <property type="match status" value="1"/>
</dbReference>
<dbReference type="InterPro" id="IPR013766">
    <property type="entry name" value="Thioredoxin_domain"/>
</dbReference>
<dbReference type="STRING" id="1198114.AciX9_2311"/>
<comment type="similarity">
    <text evidence="1 4">Belongs to the glutathione peroxidase family.</text>
</comment>
<dbReference type="HOGENOM" id="CLU_090616_0_0_0"/>
<dbReference type="eggNOG" id="COG0386">
    <property type="taxonomic scope" value="Bacteria"/>
</dbReference>
<sequence length="258" mass="27174">MRLNQSVNLRFGIVVACAVGMGSAAAVRAQEPANQDKTGRGATGHKKAAPDAVGLAPGEGRVGRGGKETQPEKVVYDYELPGADGKGVPLKEYKGKTLLIVNLARNSSYNSQVAALEKLNEKYKEKGLVVIGVPSNDFGAGEPGTDAEIQKVYKVDDKVTFPVVARSKVTGDDELPLYSYLTKEKAVPENGPVHWNYTKFLIDKNGKVVARFNPDVAPDSPEMLSTLDQVLDGRFKPKKAGGPGGPGGGGGDDGDPPA</sequence>
<dbReference type="PaxDb" id="1198114-AciX9_2311"/>
<evidence type="ECO:0000256" key="4">
    <source>
        <dbReference type="RuleBase" id="RU000499"/>
    </source>
</evidence>
<proteinExistence type="inferred from homology"/>
<feature type="chain" id="PRO_5003234140" description="Glutathione peroxidase" evidence="6">
    <location>
        <begin position="30"/>
        <end position="258"/>
    </location>
</feature>
<dbReference type="EMBL" id="CP002480">
    <property type="protein sequence ID" value="ADW69348.1"/>
    <property type="molecule type" value="Genomic_DNA"/>
</dbReference>
<feature type="region of interest" description="Disordered" evidence="5">
    <location>
        <begin position="233"/>
        <end position="258"/>
    </location>
</feature>
<evidence type="ECO:0000256" key="2">
    <source>
        <dbReference type="ARBA" id="ARBA00022559"/>
    </source>
</evidence>
<dbReference type="InterPro" id="IPR036249">
    <property type="entry name" value="Thioredoxin-like_sf"/>
</dbReference>
<feature type="signal peptide" evidence="6">
    <location>
        <begin position="1"/>
        <end position="29"/>
    </location>
</feature>
<evidence type="ECO:0000256" key="3">
    <source>
        <dbReference type="ARBA" id="ARBA00023002"/>
    </source>
</evidence>
<dbReference type="Gene3D" id="3.40.30.10">
    <property type="entry name" value="Glutaredoxin"/>
    <property type="match status" value="1"/>
</dbReference>
<dbReference type="GO" id="GO:0004601">
    <property type="term" value="F:peroxidase activity"/>
    <property type="evidence" value="ECO:0007669"/>
    <property type="project" value="UniProtKB-KW"/>
</dbReference>
<feature type="region of interest" description="Disordered" evidence="5">
    <location>
        <begin position="27"/>
        <end position="70"/>
    </location>
</feature>
<keyword evidence="6" id="KW-0732">Signal</keyword>
<reference evidence="9" key="1">
    <citation type="submission" date="2011-01" db="EMBL/GenBank/DDBJ databases">
        <title>Complete sequence of chromosome of Acidobacterium sp. MP5ACTX9.</title>
        <authorList>
            <consortium name="US DOE Joint Genome Institute"/>
            <person name="Lucas S."/>
            <person name="Copeland A."/>
            <person name="Lapidus A."/>
            <person name="Cheng J.-F."/>
            <person name="Goodwin L."/>
            <person name="Pitluck S."/>
            <person name="Teshima H."/>
            <person name="Detter J.C."/>
            <person name="Han C."/>
            <person name="Tapia R."/>
            <person name="Land M."/>
            <person name="Hauser L."/>
            <person name="Kyrpides N."/>
            <person name="Ivanova N."/>
            <person name="Ovchinnikova G."/>
            <person name="Pagani I."/>
            <person name="Rawat S.R."/>
            <person name="Mannisto M."/>
            <person name="Haggblom M.M."/>
            <person name="Woyke T."/>
        </authorList>
    </citation>
    <scope>NUCLEOTIDE SEQUENCE [LARGE SCALE GENOMIC DNA]</scope>
    <source>
        <strain evidence="9">MP5ACTX9</strain>
    </source>
</reference>
<dbReference type="PROSITE" id="PS51352">
    <property type="entry name" value="THIOREDOXIN_2"/>
    <property type="match status" value="1"/>
</dbReference>
<keyword evidence="3 4" id="KW-0560">Oxidoreductase</keyword>
<dbReference type="GO" id="GO:0034599">
    <property type="term" value="P:cellular response to oxidative stress"/>
    <property type="evidence" value="ECO:0007669"/>
    <property type="project" value="TreeGrafter"/>
</dbReference>
<organism evidence="9">
    <name type="scientific">Granulicella tundricola (strain ATCC BAA-1859 / DSM 23138 / MP5ACTX9)</name>
    <dbReference type="NCBI Taxonomy" id="1198114"/>
    <lineage>
        <taxon>Bacteria</taxon>
        <taxon>Pseudomonadati</taxon>
        <taxon>Acidobacteriota</taxon>
        <taxon>Terriglobia</taxon>
        <taxon>Terriglobales</taxon>
        <taxon>Acidobacteriaceae</taxon>
        <taxon>Granulicella</taxon>
    </lineage>
</organism>
<name>E8X3S0_GRATM</name>
<dbReference type="PANTHER" id="PTHR11592:SF78">
    <property type="entry name" value="GLUTATHIONE PEROXIDASE"/>
    <property type="match status" value="1"/>
</dbReference>
<dbReference type="Proteomes" id="UP000000343">
    <property type="component" value="Chromosome"/>
</dbReference>
<evidence type="ECO:0000313" key="9">
    <source>
        <dbReference type="Proteomes" id="UP000000343"/>
    </source>
</evidence>
<dbReference type="PANTHER" id="PTHR11592">
    <property type="entry name" value="GLUTATHIONE PEROXIDASE"/>
    <property type="match status" value="1"/>
</dbReference>
<gene>
    <name evidence="8" type="ordered locus">AciX9_2311</name>
</gene>
<dbReference type="CDD" id="cd00340">
    <property type="entry name" value="GSH_Peroxidase"/>
    <property type="match status" value="1"/>
</dbReference>
<accession>E8X3S0</accession>
<keyword evidence="9" id="KW-1185">Reference proteome</keyword>
<feature type="domain" description="Thioredoxin" evidence="7">
    <location>
        <begin position="69"/>
        <end position="232"/>
    </location>
</feature>
<dbReference type="PRINTS" id="PR01011">
    <property type="entry name" value="GLUTPROXDASE"/>
</dbReference>
<keyword evidence="2 4" id="KW-0575">Peroxidase</keyword>
<protein>
    <recommendedName>
        <fullName evidence="4">Glutathione peroxidase</fullName>
    </recommendedName>
</protein>
<evidence type="ECO:0000313" key="8">
    <source>
        <dbReference type="EMBL" id="ADW69348.1"/>
    </source>
</evidence>
<evidence type="ECO:0000259" key="7">
    <source>
        <dbReference type="PROSITE" id="PS51352"/>
    </source>
</evidence>
<dbReference type="InterPro" id="IPR000889">
    <property type="entry name" value="Glutathione_peroxidase"/>
</dbReference>
<evidence type="ECO:0000256" key="6">
    <source>
        <dbReference type="SAM" id="SignalP"/>
    </source>
</evidence>
<dbReference type="Pfam" id="PF00255">
    <property type="entry name" value="GSHPx"/>
    <property type="match status" value="1"/>
</dbReference>
<feature type="compositionally biased region" description="Basic and acidic residues" evidence="5">
    <location>
        <begin position="61"/>
        <end position="70"/>
    </location>
</feature>
<dbReference type="AlphaFoldDB" id="E8X3S0"/>
<evidence type="ECO:0000256" key="5">
    <source>
        <dbReference type="SAM" id="MobiDB-lite"/>
    </source>
</evidence>
<feature type="compositionally biased region" description="Gly residues" evidence="5">
    <location>
        <begin position="241"/>
        <end position="251"/>
    </location>
</feature>
<dbReference type="KEGG" id="acm:AciX9_2311"/>
<evidence type="ECO:0000256" key="1">
    <source>
        <dbReference type="ARBA" id="ARBA00006926"/>
    </source>
</evidence>
<dbReference type="PROSITE" id="PS51355">
    <property type="entry name" value="GLUTATHIONE_PEROXID_3"/>
    <property type="match status" value="1"/>
</dbReference>